<organism evidence="2 3">
    <name type="scientific">Paenibacillus medicaginis</name>
    <dbReference type="NCBI Taxonomy" id="1470560"/>
    <lineage>
        <taxon>Bacteria</taxon>
        <taxon>Bacillati</taxon>
        <taxon>Bacillota</taxon>
        <taxon>Bacilli</taxon>
        <taxon>Bacillales</taxon>
        <taxon>Paenibacillaceae</taxon>
        <taxon>Paenibacillus</taxon>
    </lineage>
</organism>
<accession>A0ABV5C4W6</accession>
<sequence>MDFSKRAVLLSAASVLTLALGSSTGVVTAAPTTGIEVPKVHGGMVILATGQEVHEVLGGTSPTMDLTVDKGYGHVKIKVKNTGTSNLTWSLQGNGREYIVKTVGKGSTLTWTSLNSFPNGMPSGKYVIQFRANGNKVEGDAWGTTGQFPSDIE</sequence>
<evidence type="ECO:0000313" key="2">
    <source>
        <dbReference type="EMBL" id="MFB5762476.1"/>
    </source>
</evidence>
<dbReference type="Proteomes" id="UP001580430">
    <property type="component" value="Unassembled WGS sequence"/>
</dbReference>
<dbReference type="EMBL" id="JBHIRY010000021">
    <property type="protein sequence ID" value="MFB5762476.1"/>
    <property type="molecule type" value="Genomic_DNA"/>
</dbReference>
<name>A0ABV5C4W6_9BACL</name>
<evidence type="ECO:0000313" key="3">
    <source>
        <dbReference type="Proteomes" id="UP001580430"/>
    </source>
</evidence>
<protein>
    <recommendedName>
        <fullName evidence="4">Pxo1-15</fullName>
    </recommendedName>
</protein>
<evidence type="ECO:0000256" key="1">
    <source>
        <dbReference type="SAM" id="SignalP"/>
    </source>
</evidence>
<feature type="chain" id="PRO_5045533255" description="Pxo1-15" evidence="1">
    <location>
        <begin position="30"/>
        <end position="153"/>
    </location>
</feature>
<feature type="signal peptide" evidence="1">
    <location>
        <begin position="1"/>
        <end position="29"/>
    </location>
</feature>
<gene>
    <name evidence="2" type="ORF">ACE5LO_19010</name>
</gene>
<keyword evidence="3" id="KW-1185">Reference proteome</keyword>
<keyword evidence="1" id="KW-0732">Signal</keyword>
<dbReference type="RefSeq" id="WP_375521579.1">
    <property type="nucleotide sequence ID" value="NZ_JBHIRY010000021.1"/>
</dbReference>
<proteinExistence type="predicted"/>
<reference evidence="2 3" key="1">
    <citation type="submission" date="2024-09" db="EMBL/GenBank/DDBJ databases">
        <title>Paenibacillus zeirhizospherea sp. nov., isolated from surface of the maize (Zea mays) roots in a horticulture field, Hungary.</title>
        <authorList>
            <person name="Marton D."/>
            <person name="Farkas M."/>
            <person name="Bedics A."/>
            <person name="Toth E."/>
            <person name="Tancsics A."/>
            <person name="Boka K."/>
            <person name="Marati G."/>
            <person name="Kriszt B."/>
            <person name="Cserhati M."/>
        </authorList>
    </citation>
    <scope>NUCLEOTIDE SEQUENCE [LARGE SCALE GENOMIC DNA]</scope>
    <source>
        <strain evidence="2 3">JCM 18446</strain>
    </source>
</reference>
<comment type="caution">
    <text evidence="2">The sequence shown here is derived from an EMBL/GenBank/DDBJ whole genome shotgun (WGS) entry which is preliminary data.</text>
</comment>
<evidence type="ECO:0008006" key="4">
    <source>
        <dbReference type="Google" id="ProtNLM"/>
    </source>
</evidence>